<dbReference type="Gene3D" id="3.30.200.20">
    <property type="entry name" value="Phosphorylase Kinase, domain 1"/>
    <property type="match status" value="1"/>
</dbReference>
<dbReference type="SUPFAM" id="SSF56112">
    <property type="entry name" value="Protein kinase-like (PK-like)"/>
    <property type="match status" value="1"/>
</dbReference>
<feature type="domain" description="AGC-kinase C-terminal" evidence="22">
    <location>
        <begin position="3876"/>
        <end position="3942"/>
    </location>
</feature>
<dbReference type="Pfam" id="PF00027">
    <property type="entry name" value="cNMP_binding"/>
    <property type="match status" value="2"/>
</dbReference>
<feature type="compositionally biased region" description="Basic and acidic residues" evidence="19">
    <location>
        <begin position="2623"/>
        <end position="2634"/>
    </location>
</feature>
<feature type="compositionally biased region" description="Low complexity" evidence="19">
    <location>
        <begin position="2588"/>
        <end position="2605"/>
    </location>
</feature>
<dbReference type="InterPro" id="IPR008271">
    <property type="entry name" value="Ser/Thr_kinase_AS"/>
</dbReference>
<keyword evidence="8" id="KW-0479">Metal-binding</keyword>
<comment type="catalytic activity">
    <reaction evidence="15">
        <text>L-threonyl-[protein] + ATP = O-phospho-L-threonyl-[protein] + ADP + H(+)</text>
        <dbReference type="Rhea" id="RHEA:46608"/>
        <dbReference type="Rhea" id="RHEA-COMP:11060"/>
        <dbReference type="Rhea" id="RHEA-COMP:11605"/>
        <dbReference type="ChEBI" id="CHEBI:15378"/>
        <dbReference type="ChEBI" id="CHEBI:30013"/>
        <dbReference type="ChEBI" id="CHEBI:30616"/>
        <dbReference type="ChEBI" id="CHEBI:61977"/>
        <dbReference type="ChEBI" id="CHEBI:456216"/>
        <dbReference type="EC" id="2.7.11.12"/>
    </reaction>
</comment>
<keyword evidence="24" id="KW-1185">Reference proteome</keyword>
<comment type="caution">
    <text evidence="23">The sequence shown here is derived from an EMBL/GenBank/DDBJ whole genome shotgun (WGS) entry which is preliminary data.</text>
</comment>
<dbReference type="PROSITE" id="PS50011">
    <property type="entry name" value="PROTEIN_KINASE_DOM"/>
    <property type="match status" value="1"/>
</dbReference>
<feature type="binding site" evidence="17">
    <location>
        <position position="3643"/>
    </location>
    <ligand>
        <name>ATP</name>
        <dbReference type="ChEBI" id="CHEBI:30616"/>
    </ligand>
</feature>
<dbReference type="Gene3D" id="2.60.120.10">
    <property type="entry name" value="Jelly Rolls"/>
    <property type="match status" value="3"/>
</dbReference>
<dbReference type="SUPFAM" id="SSF51206">
    <property type="entry name" value="cAMP-binding domain-like"/>
    <property type="match status" value="3"/>
</dbReference>
<evidence type="ECO:0000256" key="9">
    <source>
        <dbReference type="ARBA" id="ARBA00022741"/>
    </source>
</evidence>
<dbReference type="SMART" id="SM00100">
    <property type="entry name" value="cNMP"/>
    <property type="match status" value="3"/>
</dbReference>
<feature type="compositionally biased region" description="Pro residues" evidence="19">
    <location>
        <begin position="730"/>
        <end position="740"/>
    </location>
</feature>
<evidence type="ECO:0000256" key="14">
    <source>
        <dbReference type="ARBA" id="ARBA00024113"/>
    </source>
</evidence>
<evidence type="ECO:0000256" key="8">
    <source>
        <dbReference type="ARBA" id="ARBA00022723"/>
    </source>
</evidence>
<feature type="region of interest" description="Disordered" evidence="19">
    <location>
        <begin position="3901"/>
        <end position="3942"/>
    </location>
</feature>
<keyword evidence="9 17" id="KW-0547">Nucleotide-binding</keyword>
<feature type="compositionally biased region" description="Acidic residues" evidence="19">
    <location>
        <begin position="665"/>
        <end position="681"/>
    </location>
</feature>
<dbReference type="PROSITE" id="PS00108">
    <property type="entry name" value="PROTEIN_KINASE_ST"/>
    <property type="match status" value="1"/>
</dbReference>
<keyword evidence="7" id="KW-0808">Transferase</keyword>
<evidence type="ECO:0000256" key="12">
    <source>
        <dbReference type="ARBA" id="ARBA00022842"/>
    </source>
</evidence>
<evidence type="ECO:0000259" key="22">
    <source>
        <dbReference type="PROSITE" id="PS51285"/>
    </source>
</evidence>
<gene>
    <name evidence="23" type="ORF">PCOR1329_LOCUS34622</name>
</gene>
<feature type="region of interest" description="Disordered" evidence="19">
    <location>
        <begin position="614"/>
        <end position="633"/>
    </location>
</feature>
<reference evidence="23" key="1">
    <citation type="submission" date="2023-10" db="EMBL/GenBank/DDBJ databases">
        <authorList>
            <person name="Chen Y."/>
            <person name="Shah S."/>
            <person name="Dougan E. K."/>
            <person name="Thang M."/>
            <person name="Chan C."/>
        </authorList>
    </citation>
    <scope>NUCLEOTIDE SEQUENCE [LARGE SCALE GENOMIC DNA]</scope>
</reference>
<feature type="region of interest" description="Disordered" evidence="19">
    <location>
        <begin position="2351"/>
        <end position="2415"/>
    </location>
</feature>
<evidence type="ECO:0000256" key="15">
    <source>
        <dbReference type="ARBA" id="ARBA00047298"/>
    </source>
</evidence>
<feature type="region of interest" description="Disordered" evidence="19">
    <location>
        <begin position="1608"/>
        <end position="1685"/>
    </location>
</feature>
<feature type="domain" description="Cyclic nucleotide-binding" evidence="21">
    <location>
        <begin position="2803"/>
        <end position="2919"/>
    </location>
</feature>
<feature type="region of interest" description="Disordered" evidence="19">
    <location>
        <begin position="2432"/>
        <end position="2721"/>
    </location>
</feature>
<comment type="catalytic activity">
    <reaction evidence="16">
        <text>L-seryl-[protein] + ATP = O-phospho-L-seryl-[protein] + ADP + H(+)</text>
        <dbReference type="Rhea" id="RHEA:17989"/>
        <dbReference type="Rhea" id="RHEA-COMP:9863"/>
        <dbReference type="Rhea" id="RHEA-COMP:11604"/>
        <dbReference type="ChEBI" id="CHEBI:15378"/>
        <dbReference type="ChEBI" id="CHEBI:29999"/>
        <dbReference type="ChEBI" id="CHEBI:30616"/>
        <dbReference type="ChEBI" id="CHEBI:83421"/>
        <dbReference type="ChEBI" id="CHEBI:456216"/>
        <dbReference type="EC" id="2.7.11.12"/>
    </reaction>
</comment>
<feature type="region of interest" description="Disordered" evidence="19">
    <location>
        <begin position="1867"/>
        <end position="1931"/>
    </location>
</feature>
<evidence type="ECO:0000256" key="7">
    <source>
        <dbReference type="ARBA" id="ARBA00022679"/>
    </source>
</evidence>
<proteinExistence type="inferred from homology"/>
<feature type="compositionally biased region" description="Low complexity" evidence="19">
    <location>
        <begin position="2642"/>
        <end position="2653"/>
    </location>
</feature>
<feature type="region of interest" description="Disordered" evidence="19">
    <location>
        <begin position="942"/>
        <end position="1003"/>
    </location>
</feature>
<protein>
    <recommendedName>
        <fullName evidence="14">cGMP-dependent protein kinase</fullName>
        <ecNumber evidence="3">2.7.11.12</ecNumber>
    </recommendedName>
</protein>
<keyword evidence="5" id="KW-0723">Serine/threonine-protein kinase</keyword>
<feature type="region of interest" description="Disordered" evidence="19">
    <location>
        <begin position="904"/>
        <end position="930"/>
    </location>
</feature>
<feature type="compositionally biased region" description="Basic and acidic residues" evidence="19">
    <location>
        <begin position="2567"/>
        <end position="2577"/>
    </location>
</feature>
<evidence type="ECO:0000256" key="11">
    <source>
        <dbReference type="ARBA" id="ARBA00022840"/>
    </source>
</evidence>
<evidence type="ECO:0000256" key="4">
    <source>
        <dbReference type="ARBA" id="ARBA00022490"/>
    </source>
</evidence>
<feature type="compositionally biased region" description="Basic and acidic residues" evidence="19">
    <location>
        <begin position="2473"/>
        <end position="2482"/>
    </location>
</feature>
<feature type="compositionally biased region" description="Acidic residues" evidence="19">
    <location>
        <begin position="2404"/>
        <end position="2414"/>
    </location>
</feature>
<evidence type="ECO:0000256" key="16">
    <source>
        <dbReference type="ARBA" id="ARBA00047462"/>
    </source>
</evidence>
<dbReference type="InterPro" id="IPR000595">
    <property type="entry name" value="cNMP-bd_dom"/>
</dbReference>
<evidence type="ECO:0000256" key="2">
    <source>
        <dbReference type="ARBA" id="ARBA00006352"/>
    </source>
</evidence>
<feature type="region of interest" description="Disordered" evidence="19">
    <location>
        <begin position="2271"/>
        <end position="2303"/>
    </location>
</feature>
<feature type="region of interest" description="Disordered" evidence="19">
    <location>
        <begin position="825"/>
        <end position="877"/>
    </location>
</feature>
<evidence type="ECO:0000256" key="5">
    <source>
        <dbReference type="ARBA" id="ARBA00022527"/>
    </source>
</evidence>
<evidence type="ECO:0000256" key="10">
    <source>
        <dbReference type="ARBA" id="ARBA00022777"/>
    </source>
</evidence>
<evidence type="ECO:0000256" key="19">
    <source>
        <dbReference type="SAM" id="MobiDB-lite"/>
    </source>
</evidence>
<evidence type="ECO:0000259" key="21">
    <source>
        <dbReference type="PROSITE" id="PS50042"/>
    </source>
</evidence>
<dbReference type="InterPro" id="IPR017441">
    <property type="entry name" value="Protein_kinase_ATP_BS"/>
</dbReference>
<evidence type="ECO:0000256" key="13">
    <source>
        <dbReference type="ARBA" id="ARBA00022992"/>
    </source>
</evidence>
<evidence type="ECO:0000256" key="17">
    <source>
        <dbReference type="PROSITE-ProRule" id="PRU10141"/>
    </source>
</evidence>
<feature type="region of interest" description="Disordered" evidence="19">
    <location>
        <begin position="659"/>
        <end position="683"/>
    </location>
</feature>
<dbReference type="SMART" id="SM00220">
    <property type="entry name" value="S_TKc"/>
    <property type="match status" value="1"/>
</dbReference>
<feature type="region of interest" description="Disordered" evidence="19">
    <location>
        <begin position="1430"/>
        <end position="1468"/>
    </location>
</feature>
<evidence type="ECO:0000256" key="18">
    <source>
        <dbReference type="SAM" id="Coils"/>
    </source>
</evidence>
<dbReference type="PROSITE" id="PS00107">
    <property type="entry name" value="PROTEIN_KINASE_ATP"/>
    <property type="match status" value="1"/>
</dbReference>
<dbReference type="InterPro" id="IPR011009">
    <property type="entry name" value="Kinase-like_dom_sf"/>
</dbReference>
<keyword evidence="11 17" id="KW-0067">ATP-binding</keyword>
<dbReference type="PANTHER" id="PTHR24353:SF37">
    <property type="entry name" value="CAMP-DEPENDENT PROTEIN KINASE CATALYTIC SUBUNIT PRKX"/>
    <property type="match status" value="1"/>
</dbReference>
<dbReference type="Gene3D" id="1.10.510.10">
    <property type="entry name" value="Transferase(Phosphotransferase) domain 1"/>
    <property type="match status" value="1"/>
</dbReference>
<keyword evidence="18" id="KW-0175">Coiled coil</keyword>
<feature type="domain" description="Protein kinase" evidence="20">
    <location>
        <begin position="3614"/>
        <end position="3875"/>
    </location>
</feature>
<dbReference type="InterPro" id="IPR018490">
    <property type="entry name" value="cNMP-bd_dom_sf"/>
</dbReference>
<dbReference type="Proteomes" id="UP001189429">
    <property type="component" value="Unassembled WGS sequence"/>
</dbReference>
<evidence type="ECO:0000256" key="1">
    <source>
        <dbReference type="ARBA" id="ARBA00001946"/>
    </source>
</evidence>
<sequence>MAMQAAAARRRAGAAAADALSEKHREIAKLREQIKERDAIKTKIVEAKPHAGQLHHYTTRINTLSQAKAQRQKVLDGYSEQRVQLDAKIAEAEAQISELWADTQELEALRWKVSAKAPTADPGDCSLRTLVPAMGLSVEKLGQMLQGLGADDELSKSVSACFDQLRALVDKADAAEKEGSSAEEAEPARGAAPASSGTRPGMPTPGQQQAAQDRAAPMDTDDITELRDFLRTATGQDPPQEEEQVREAIKRMANAAEALHAKKQCTGPVYHVAVWLSFYTVTFTKHHFRQGPQLPLQRSDLFYQPSFLEVFDRAIEKVTKEVLERRAGLRGLGGNGLGAPEWDTLELAYGLPYHLMKSAPQPLQCLVFHWGGEGGTRLPWDRQIYTDGSGLANASPELRRRGWAAVEMLDPGLPLRAVHGPLPGRQSAPRAERHAGLMAMKVAPQDQVLALQAAPSLCDLGLWRVFNVADRPRAFLEAASDQVVDRSGPMGQNTWQARQVRAIQESVVQQLRSLEVRAAGSLLEHEAHASEKDLERLQRRLLQTERRRRRRNLEVGSLRKALREVRSDVIDESTPPSAKHDIEAEQLLSEVRAEREEWYSDKRRLEEQIHQLEEENQAQRAAPASDPEKEKLKRQIKQLQMSIDSRDRYACWVCNQQATAREASDTDGDASERDVEEDDEVEAMRKQLSCMKSELKKLKGLPSCASTPRGSVASTPRGSVAGSEGEIPAVAPPASAPAPAGPGGLKQPGSAPRSDRRPLLGEEAPALHGTRLATPFVAAGAEAAPRGRQGRVTWLEAPAVVEVPAASDGPLRASRARVATPHVAPDGAEAAGPGGAAGAGPRPHFAALPASTEEMAVEGPLRSSRSRTATPFAPPGEAEDAAARSAVRFAEDVDAAAVPLAGGGGRSVATPGVPGGGAHPAAPSVQFSDEVSTSPVLVGGGAELRRSSRSRVNTPFAAPPELAGLEEESPSRAAGQAGSVRDGAPAPSVQPEQVGPAAPAVSFQTRDEATDILVAVAGEMRDARRRTQTPAVAGGLATSTVRFSPAESVAEAASPAPAHARALRTRTPTGFVRGDASAGSADAGGGVRFAAEDSVVEAASAAPAQARSLRTRTPTGFVHCEEGGVAGGRGPSAGSSEGAPEDRAVRFAAAVSVEEAASSAPASARSVRDRVSTGFAFAEETGEHGSSVSFAEEGVDARGVRFAGETSVGEAASSAPSRPRSVRDRVSTGFAFAEEPGVHFANETSVGEAASLAPSRPRPVRDRVSTGFAFAEETGEHGSSVSFAEEGADARGVRFAGETSVGEAASSAPSRPRSVRDRASTGFAFSEEPEEGVDARGVRFAGETYVGEAASSAPLGAKPVRDRVSTGFAFAEEPEEGVGVRFAGVTSVGEAASSAPSRPRSVRDRVSTGFAFAEEPEEGTDARGVRFAGETSVGEAASSAPSRPRSVRDRASTGFAFAEEPEEGTGASGVRFADETSVSEAASLAPLGAKPVRDRVSTGFAFAEEPEEGVGVRFAGETSVGVAASSAPSRPRSVRDRASTGFAFAEEPEEGFGASDVRFADETSVGEAASSAPLGAKPVRDRVSTGFAFAEEPEEGVGVRFAGVTSVGEAASSAPSRPRSVRDRASTGFAFAEEPEEGTDARGVRFAGETSVGEAASSAPSRPRSVRDRASTEFAFAEEPEEGTDARGVRFAGETSVGEAASSAPLGAKPVRDRASTGFAFAEEPEEGVGVRFAGVTSVGEAASSAPSQPRSLRDRASTGFAFAEEPEEGTDARGVRFAGETSVGEAASSAPLGAKPVRDRASTGFAFAEEPEEGVGVRFAGETYVGEAASSAPLGAKPVRDRASTGFAFAEEPEEGVGVRFTGETSVGEAASSAPSRPRSVRDRASTGFAFAEEPEEGTDARGVRFAGETSVGEAASSAPSQPRSVRDRASTGFAFAEEPEEGADARGVRFAGETSVGEAASSAPSRPRSVRDRASTGFAFAEEPEEEADARGVRFAGETSVGEAASPAPRGAKSVRDRASTGFAFAEEPEEGVGVRFTGETSVGEAASSAPSRPRSVRDRASTGFAFAEEPEEGTDARGVRFAGETSVGEAASSAPLGAKPVRDRASTGFAFAEEPEEGVGVRFAGETSMGEAASSAPSRPRSVRDRASTGFAFAEEPEEGTDARGVRFGVGVRFAGETSVGEAASSAPSRPRSVRDRASTGFAFAEEPEEGADARGVRFAGETSVGEAASPAPLGAKPVRDRASTGFAFAEEPEEGVGVRFAGETSVGEAASSAPSRPRSVRDRASTGFAFAEEPEEGADARGVRFEAFAEGTCTPLPMPGQAALGSRVVMYRGVVRFSGEASVADAASASAAEPKPGAETAGRAASPTPPDAKPVRTRQATGLVRPEEAPPASCGGVELGDAEGEGEETAIDNRFVTFRKRVSEFPVSARDVSSPEAPGVQFSEEVETGEAPSAEDGRPPAGGGTAGGHEGEALREPPPRAGLRFASEVSQECVPGRGEMRPVRSRTPTGFVDEDPQGLLGEPHADGPASGGVAFTEGPAVSPMAVPTEMKSTRSRTPTGWHGADDVPHDDGCVRFSGLQDSEASSPSSPRRTATRRFTAPQFKDASGHEGGNIGRSVPRVDPEDGHEDAASDAETVSSRCSSRNPRSRMNTPYLGKSSLMTSAEASPEPDEARLGGSSRKPIRARSVDSGLGIAVKNTTGVTPSDSDRDAIKSVGDSNMEREIASRVQRNAQRQAREDRECSALPAFPGGAGATPLPWRAPSFEGAEEPGVDFLSRHRVDDVVKDTEMLRTSLRGLTFFEEFDDDGMEELIKEMEVYQFEDQEKAVRQGDTDGTHFFVVAEGEFVVERDREPKVVLVPGRCFGESVLMLFGERNATVVSRGRTRAYGMEGMAVREMLRTQYEQKRASVVEALDEVISSNGCEMLSALNAYQLQSLYDRVEMRRFEQGATLMEEGPCDAQEVIIICSGSVKVTERGQDLGELPRFAVAGDRAMVFQESPTTLTAAKGPVQVLVLTRSLLETIFGDQLEQVLVRHRLLSVLAQHPVFSRIHEEQRQALATACVIRQIQPGQELTGVQICEGVLETELPTQTAPSCLTSEDYWLTREDMRLALQMQLRPDECRSLVLELRSTQDLLSLLTLFRSTAPEGERARANERFCKVVKRMMEHRIPQHAICSIPELMTDIDDGTRGAFREWLDVSVPDAAQQLCGEVTTCATTDVPMGAQEVPILSADGFRVRDQVEISAGEVSETRDIVGFGSAGAGSSPSFRVDAPLLNAYPPGATVARSQMMDGSPRQPSKQRALENYERFHNLPRGTASFEQVAITSAGIAGWSSTSIGEVERYLDHCYFYNLEIRGLEPKCRHREQCRKVHARMPDAVFETMAAPKRARDLRFAIVLHGEVETRPAGDEAPAAKVTRHSGGSAEGCTFGEEMLLHRGRRWNLLVKATSDSPAKLAIWRGQELDPVLMFDNLDFALEQEDRVRVLKTIFLFQTLAKPQLTRLAGALQTTTVAEGQRVFSQGDAGAAHFYVIRTGLVAVDIDGRRVRTLGKGDYFGERALLGNEPRSASVVAVEEGELWMMNKGTFQEIMQGPCLEYLTSRIALQDTRLEFGDLDFVRVVGRGGFGVVKMVKARRTDTRYALKCMRKRDVVERGQQEMVMSERSILAEVDHPFMVKYVRSFKTKTRIYFLMELVSGGELLDALDKMGLLNHQQAMFYTGSIVLALEFLHERRIAYLDLKAENCLIDRQGYLKLIDFGIAQRITAARCHVSKGTPVFMAPEMILGKGYTTVADLWSLGVCLYDFVVGEFPFANGLSNWGEIANQVVSAELRFPPREDEPRWEAIVSLIRGLLNRDPVRRLGAGFEGFTTLKEHAFFRGLDWDRLLGRELIPPFLPECETYAEDKEAPSQASSTTLRPLEDVEAEIDPRDEGWQDPDPGWDADF</sequence>
<dbReference type="InterPro" id="IPR014710">
    <property type="entry name" value="RmlC-like_jellyroll"/>
</dbReference>
<keyword evidence="13" id="KW-0142">cGMP-binding</keyword>
<keyword evidence="6" id="KW-0140">cGMP</keyword>
<feature type="region of interest" description="Disordered" evidence="19">
    <location>
        <begin position="2044"/>
        <end position="2080"/>
    </location>
</feature>
<dbReference type="PANTHER" id="PTHR24353">
    <property type="entry name" value="CYCLIC NUCLEOTIDE-DEPENDENT PROTEIN KINASE"/>
    <property type="match status" value="1"/>
</dbReference>
<name>A0ABN9T1W8_9DINO</name>
<evidence type="ECO:0000256" key="3">
    <source>
        <dbReference type="ARBA" id="ARBA00012428"/>
    </source>
</evidence>
<feature type="region of interest" description="Disordered" evidence="19">
    <location>
        <begin position="2733"/>
        <end position="2761"/>
    </location>
</feature>
<accession>A0ABN9T1W8</accession>
<dbReference type="InterPro" id="IPR000961">
    <property type="entry name" value="AGC-kinase_C"/>
</dbReference>
<evidence type="ECO:0000256" key="6">
    <source>
        <dbReference type="ARBA" id="ARBA00022535"/>
    </source>
</evidence>
<dbReference type="InterPro" id="IPR018488">
    <property type="entry name" value="cNMP-bd_CS"/>
</dbReference>
<organism evidence="23 24">
    <name type="scientific">Prorocentrum cordatum</name>
    <dbReference type="NCBI Taxonomy" id="2364126"/>
    <lineage>
        <taxon>Eukaryota</taxon>
        <taxon>Sar</taxon>
        <taxon>Alveolata</taxon>
        <taxon>Dinophyceae</taxon>
        <taxon>Prorocentrales</taxon>
        <taxon>Prorocentraceae</taxon>
        <taxon>Prorocentrum</taxon>
    </lineage>
</organism>
<feature type="region of interest" description="Disordered" evidence="19">
    <location>
        <begin position="1955"/>
        <end position="1994"/>
    </location>
</feature>
<feature type="compositionally biased region" description="Polar residues" evidence="19">
    <location>
        <begin position="704"/>
        <end position="717"/>
    </location>
</feature>
<keyword evidence="4" id="KW-0963">Cytoplasm</keyword>
<comment type="similarity">
    <text evidence="2">Belongs to the protein kinase superfamily. AGC Ser/Thr protein kinase family. cGMP subfamily.</text>
</comment>
<keyword evidence="10" id="KW-0418">Kinase</keyword>
<evidence type="ECO:0000313" key="24">
    <source>
        <dbReference type="Proteomes" id="UP001189429"/>
    </source>
</evidence>
<dbReference type="CDD" id="cd00038">
    <property type="entry name" value="CAP_ED"/>
    <property type="match status" value="3"/>
</dbReference>
<feature type="domain" description="Cyclic nucleotide-binding" evidence="21">
    <location>
        <begin position="2928"/>
        <end position="3028"/>
    </location>
</feature>
<keyword evidence="12" id="KW-0460">Magnesium</keyword>
<feature type="region of interest" description="Disordered" evidence="19">
    <location>
        <begin position="175"/>
        <end position="218"/>
    </location>
</feature>
<dbReference type="PROSITE" id="PS50042">
    <property type="entry name" value="CNMP_BINDING_3"/>
    <property type="match status" value="3"/>
</dbReference>
<feature type="coiled-coil region" evidence="18">
    <location>
        <begin position="520"/>
        <end position="554"/>
    </location>
</feature>
<feature type="region of interest" description="Disordered" evidence="19">
    <location>
        <begin position="1"/>
        <end position="22"/>
    </location>
</feature>
<dbReference type="EMBL" id="CAUYUJ010014246">
    <property type="protein sequence ID" value="CAK0838743.1"/>
    <property type="molecule type" value="Genomic_DNA"/>
</dbReference>
<comment type="cofactor">
    <cofactor evidence="1">
        <name>Mg(2+)</name>
        <dbReference type="ChEBI" id="CHEBI:18420"/>
    </cofactor>
</comment>
<evidence type="ECO:0000313" key="23">
    <source>
        <dbReference type="EMBL" id="CAK0838743.1"/>
    </source>
</evidence>
<dbReference type="PROSITE" id="PS00889">
    <property type="entry name" value="CNMP_BINDING_2"/>
    <property type="match status" value="1"/>
</dbReference>
<feature type="region of interest" description="Disordered" evidence="19">
    <location>
        <begin position="701"/>
        <end position="758"/>
    </location>
</feature>
<evidence type="ECO:0000259" key="20">
    <source>
        <dbReference type="PROSITE" id="PS50011"/>
    </source>
</evidence>
<dbReference type="PROSITE" id="PS51285">
    <property type="entry name" value="AGC_KINASE_CTER"/>
    <property type="match status" value="1"/>
</dbReference>
<dbReference type="Pfam" id="PF00069">
    <property type="entry name" value="Pkinase"/>
    <property type="match status" value="1"/>
</dbReference>
<dbReference type="EC" id="2.7.11.12" evidence="3"/>
<dbReference type="InterPro" id="IPR000719">
    <property type="entry name" value="Prot_kinase_dom"/>
</dbReference>
<feature type="domain" description="Cyclic nucleotide-binding" evidence="21">
    <location>
        <begin position="3491"/>
        <end position="3590"/>
    </location>
</feature>